<gene>
    <name evidence="3" type="ORF">KCG34_15230</name>
</gene>
<dbReference type="SUPFAM" id="SSF55797">
    <property type="entry name" value="PR-1-like"/>
    <property type="match status" value="1"/>
</dbReference>
<evidence type="ECO:0000259" key="2">
    <source>
        <dbReference type="Pfam" id="PF00188"/>
    </source>
</evidence>
<dbReference type="PANTHER" id="PTHR31157:SF1">
    <property type="entry name" value="SCP DOMAIN-CONTAINING PROTEIN"/>
    <property type="match status" value="1"/>
</dbReference>
<feature type="signal peptide" evidence="1">
    <location>
        <begin position="1"/>
        <end position="25"/>
    </location>
</feature>
<evidence type="ECO:0000256" key="1">
    <source>
        <dbReference type="SAM" id="SignalP"/>
    </source>
</evidence>
<dbReference type="PROSITE" id="PS51257">
    <property type="entry name" value="PROKAR_LIPOPROTEIN"/>
    <property type="match status" value="1"/>
</dbReference>
<dbReference type="Pfam" id="PF00188">
    <property type="entry name" value="CAP"/>
    <property type="match status" value="1"/>
</dbReference>
<dbReference type="KEGG" id="caul:KCG34_15230"/>
<dbReference type="Proteomes" id="UP000676409">
    <property type="component" value="Chromosome"/>
</dbReference>
<organism evidence="3 4">
    <name type="scientific">Phenylobacterium montanum</name>
    <dbReference type="NCBI Taxonomy" id="2823693"/>
    <lineage>
        <taxon>Bacteria</taxon>
        <taxon>Pseudomonadati</taxon>
        <taxon>Pseudomonadota</taxon>
        <taxon>Alphaproteobacteria</taxon>
        <taxon>Caulobacterales</taxon>
        <taxon>Caulobacteraceae</taxon>
        <taxon>Phenylobacterium</taxon>
    </lineage>
</organism>
<evidence type="ECO:0000313" key="4">
    <source>
        <dbReference type="Proteomes" id="UP000676409"/>
    </source>
</evidence>
<dbReference type="InterPro" id="IPR035940">
    <property type="entry name" value="CAP_sf"/>
</dbReference>
<sequence length="209" mass="22282">MRARLLSLAAAIGLAAACCQAPAQAAPSEGNVLAWINWARAHPAEYADMLREYRSWFQGRVVHAPGDETGVATVEGVAAVDEAIAYVERQRPLPPLEQNDRLTRAAEAYAGATGPSGRVGHVGPHGETLMQRIRAVGVLPSSAGEVIAYGPDTSEAVVRQLIIDDGVPSRGHRMEIFDPGYRVAGVGCGRHRVYRTMCVVDFAGALAER</sequence>
<dbReference type="InterPro" id="IPR014044">
    <property type="entry name" value="CAP_dom"/>
</dbReference>
<accession>A0A975FY54</accession>
<dbReference type="PANTHER" id="PTHR31157">
    <property type="entry name" value="SCP DOMAIN-CONTAINING PROTEIN"/>
    <property type="match status" value="1"/>
</dbReference>
<dbReference type="AlphaFoldDB" id="A0A975FY54"/>
<keyword evidence="4" id="KW-1185">Reference proteome</keyword>
<dbReference type="RefSeq" id="WP_211936493.1">
    <property type="nucleotide sequence ID" value="NZ_CP073078.1"/>
</dbReference>
<dbReference type="CDD" id="cd05379">
    <property type="entry name" value="CAP_bacterial"/>
    <property type="match status" value="1"/>
</dbReference>
<protein>
    <recommendedName>
        <fullName evidence="2">SCP domain-containing protein</fullName>
    </recommendedName>
</protein>
<dbReference type="EMBL" id="CP073078">
    <property type="protein sequence ID" value="QUD86441.1"/>
    <property type="molecule type" value="Genomic_DNA"/>
</dbReference>
<proteinExistence type="predicted"/>
<feature type="chain" id="PRO_5038092432" description="SCP domain-containing protein" evidence="1">
    <location>
        <begin position="26"/>
        <end position="209"/>
    </location>
</feature>
<keyword evidence="1" id="KW-0732">Signal</keyword>
<feature type="domain" description="SCP" evidence="2">
    <location>
        <begin position="79"/>
        <end position="202"/>
    </location>
</feature>
<name>A0A975FY54_9CAUL</name>
<dbReference type="Gene3D" id="3.40.33.10">
    <property type="entry name" value="CAP"/>
    <property type="match status" value="1"/>
</dbReference>
<reference evidence="3" key="1">
    <citation type="submission" date="2021-04" db="EMBL/GenBank/DDBJ databases">
        <title>The complete genome sequence of Caulobacter sp. S6.</title>
        <authorList>
            <person name="Tang Y."/>
            <person name="Ouyang W."/>
            <person name="Liu Q."/>
            <person name="Huang B."/>
            <person name="Guo Z."/>
            <person name="Lei P."/>
        </authorList>
    </citation>
    <scope>NUCLEOTIDE SEQUENCE</scope>
    <source>
        <strain evidence="3">S6</strain>
    </source>
</reference>
<evidence type="ECO:0000313" key="3">
    <source>
        <dbReference type="EMBL" id="QUD86441.1"/>
    </source>
</evidence>